<gene>
    <name evidence="1" type="ORF">JOF53_004270</name>
</gene>
<evidence type="ECO:0000313" key="1">
    <source>
        <dbReference type="EMBL" id="MBP2475398.1"/>
    </source>
</evidence>
<comment type="caution">
    <text evidence="1">The sequence shown here is derived from an EMBL/GenBank/DDBJ whole genome shotgun (WGS) entry which is preliminary data.</text>
</comment>
<dbReference type="RefSeq" id="WP_158103249.1">
    <property type="nucleotide sequence ID" value="NZ_JAGIOO010000001.1"/>
</dbReference>
<evidence type="ECO:0008006" key="3">
    <source>
        <dbReference type="Google" id="ProtNLM"/>
    </source>
</evidence>
<proteinExistence type="predicted"/>
<sequence>MSLLIAGLTLVLAACGGPGPGVQHDEAFDKALDTLFDEGGTKDLRSMVSGDWDTAHVFPMETATEEHVAQQVGRPVDLPGGITAGGGSVLVFTRSGEIVRAVSVNVAFVEGTFPPSTVVSRDEERGGMRLTEPS</sequence>
<accession>A0ABS5AFN7</accession>
<keyword evidence="2" id="KW-1185">Reference proteome</keyword>
<name>A0ABS5AFN7_9PSEU</name>
<protein>
    <recommendedName>
        <fullName evidence="3">DUF4440 domain-containing protein</fullName>
    </recommendedName>
</protein>
<organism evidence="1 2">
    <name type="scientific">Crossiella equi</name>
    <dbReference type="NCBI Taxonomy" id="130796"/>
    <lineage>
        <taxon>Bacteria</taxon>
        <taxon>Bacillati</taxon>
        <taxon>Actinomycetota</taxon>
        <taxon>Actinomycetes</taxon>
        <taxon>Pseudonocardiales</taxon>
        <taxon>Pseudonocardiaceae</taxon>
        <taxon>Crossiella</taxon>
    </lineage>
</organism>
<dbReference type="EMBL" id="JAGIOO010000001">
    <property type="protein sequence ID" value="MBP2475398.1"/>
    <property type="molecule type" value="Genomic_DNA"/>
</dbReference>
<evidence type="ECO:0000313" key="2">
    <source>
        <dbReference type="Proteomes" id="UP001519363"/>
    </source>
</evidence>
<dbReference type="Proteomes" id="UP001519363">
    <property type="component" value="Unassembled WGS sequence"/>
</dbReference>
<reference evidence="1 2" key="1">
    <citation type="submission" date="2021-03" db="EMBL/GenBank/DDBJ databases">
        <title>Sequencing the genomes of 1000 actinobacteria strains.</title>
        <authorList>
            <person name="Klenk H.-P."/>
        </authorList>
    </citation>
    <scope>NUCLEOTIDE SEQUENCE [LARGE SCALE GENOMIC DNA]</scope>
    <source>
        <strain evidence="1 2">DSM 44580</strain>
    </source>
</reference>